<comment type="cofactor">
    <cofactor evidence="1 6">
        <name>Zn(2+)</name>
        <dbReference type="ChEBI" id="CHEBI:29105"/>
    </cofactor>
</comment>
<dbReference type="Gene3D" id="3.90.180.10">
    <property type="entry name" value="Medium-chain alcohol dehydrogenases, catalytic domain"/>
    <property type="match status" value="1"/>
</dbReference>
<accession>A0A537JN51</accession>
<dbReference type="GO" id="GO:0046294">
    <property type="term" value="P:formaldehyde catabolic process"/>
    <property type="evidence" value="ECO:0007669"/>
    <property type="project" value="TreeGrafter"/>
</dbReference>
<dbReference type="Pfam" id="PF08240">
    <property type="entry name" value="ADH_N"/>
    <property type="match status" value="1"/>
</dbReference>
<dbReference type="Proteomes" id="UP000320048">
    <property type="component" value="Unassembled WGS sequence"/>
</dbReference>
<dbReference type="PANTHER" id="PTHR43880:SF12">
    <property type="entry name" value="ALCOHOL DEHYDROGENASE CLASS-3"/>
    <property type="match status" value="1"/>
</dbReference>
<dbReference type="GO" id="GO:0051903">
    <property type="term" value="F:S-(hydroxymethyl)glutathione dehydrogenase [NAD(P)+] activity"/>
    <property type="evidence" value="ECO:0007669"/>
    <property type="project" value="TreeGrafter"/>
</dbReference>
<evidence type="ECO:0000256" key="2">
    <source>
        <dbReference type="ARBA" id="ARBA00022723"/>
    </source>
</evidence>
<comment type="caution">
    <text evidence="8">The sequence shown here is derived from an EMBL/GenBank/DDBJ whole genome shotgun (WGS) entry which is preliminary data.</text>
</comment>
<gene>
    <name evidence="8" type="ORF">E6H04_00315</name>
</gene>
<organism evidence="8 9">
    <name type="scientific">Candidatus Segetimicrobium genomatis</name>
    <dbReference type="NCBI Taxonomy" id="2569760"/>
    <lineage>
        <taxon>Bacteria</taxon>
        <taxon>Bacillati</taxon>
        <taxon>Candidatus Sysuimicrobiota</taxon>
        <taxon>Candidatus Sysuimicrobiia</taxon>
        <taxon>Candidatus Sysuimicrobiales</taxon>
        <taxon>Candidatus Segetimicrobiaceae</taxon>
        <taxon>Candidatus Segetimicrobium</taxon>
    </lineage>
</organism>
<dbReference type="GO" id="GO:0005829">
    <property type="term" value="C:cytosol"/>
    <property type="evidence" value="ECO:0007669"/>
    <property type="project" value="TreeGrafter"/>
</dbReference>
<dbReference type="EMBL" id="VBAO01000009">
    <property type="protein sequence ID" value="TMI84981.1"/>
    <property type="molecule type" value="Genomic_DNA"/>
</dbReference>
<evidence type="ECO:0000256" key="6">
    <source>
        <dbReference type="RuleBase" id="RU361277"/>
    </source>
</evidence>
<keyword evidence="5" id="KW-0520">NAD</keyword>
<name>A0A537JN51_9BACT</name>
<evidence type="ECO:0000313" key="9">
    <source>
        <dbReference type="Proteomes" id="UP000320048"/>
    </source>
</evidence>
<dbReference type="Gene3D" id="3.40.50.720">
    <property type="entry name" value="NAD(P)-binding Rossmann-like Domain"/>
    <property type="match status" value="1"/>
</dbReference>
<reference evidence="8 9" key="1">
    <citation type="journal article" date="2019" name="Nat. Microbiol.">
        <title>Mediterranean grassland soil C-N compound turnover is dependent on rainfall and depth, and is mediated by genomically divergent microorganisms.</title>
        <authorList>
            <person name="Diamond S."/>
            <person name="Andeer P.F."/>
            <person name="Li Z."/>
            <person name="Crits-Christoph A."/>
            <person name="Burstein D."/>
            <person name="Anantharaman K."/>
            <person name="Lane K.R."/>
            <person name="Thomas B.C."/>
            <person name="Pan C."/>
            <person name="Northen T.R."/>
            <person name="Banfield J.F."/>
        </authorList>
    </citation>
    <scope>NUCLEOTIDE SEQUENCE [LARGE SCALE GENOMIC DNA]</scope>
    <source>
        <strain evidence="8">NP_7</strain>
    </source>
</reference>
<dbReference type="InterPro" id="IPR020843">
    <property type="entry name" value="ER"/>
</dbReference>
<evidence type="ECO:0000256" key="4">
    <source>
        <dbReference type="ARBA" id="ARBA00023002"/>
    </source>
</evidence>
<protein>
    <submittedName>
        <fullName evidence="8">Zn-dependent alcohol dehydrogenase</fullName>
    </submittedName>
</protein>
<proteinExistence type="inferred from homology"/>
<keyword evidence="4" id="KW-0560">Oxidoreductase</keyword>
<dbReference type="GO" id="GO:0008270">
    <property type="term" value="F:zinc ion binding"/>
    <property type="evidence" value="ECO:0007669"/>
    <property type="project" value="InterPro"/>
</dbReference>
<evidence type="ECO:0000256" key="3">
    <source>
        <dbReference type="ARBA" id="ARBA00022833"/>
    </source>
</evidence>
<dbReference type="CDD" id="cd08279">
    <property type="entry name" value="Zn_ADH_class_III"/>
    <property type="match status" value="1"/>
</dbReference>
<dbReference type="SUPFAM" id="SSF51735">
    <property type="entry name" value="NAD(P)-binding Rossmann-fold domains"/>
    <property type="match status" value="1"/>
</dbReference>
<dbReference type="SMART" id="SM00829">
    <property type="entry name" value="PKS_ER"/>
    <property type="match status" value="1"/>
</dbReference>
<keyword evidence="2 6" id="KW-0479">Metal-binding</keyword>
<dbReference type="InterPro" id="IPR013154">
    <property type="entry name" value="ADH-like_N"/>
</dbReference>
<dbReference type="AlphaFoldDB" id="A0A537JN51"/>
<dbReference type="SUPFAM" id="SSF50129">
    <property type="entry name" value="GroES-like"/>
    <property type="match status" value="2"/>
</dbReference>
<dbReference type="Pfam" id="PF00107">
    <property type="entry name" value="ADH_zinc_N"/>
    <property type="match status" value="1"/>
</dbReference>
<dbReference type="InterPro" id="IPR002328">
    <property type="entry name" value="ADH_Zn_CS"/>
</dbReference>
<dbReference type="InterPro" id="IPR013149">
    <property type="entry name" value="ADH-like_C"/>
</dbReference>
<evidence type="ECO:0000259" key="7">
    <source>
        <dbReference type="SMART" id="SM00829"/>
    </source>
</evidence>
<evidence type="ECO:0000256" key="5">
    <source>
        <dbReference type="ARBA" id="ARBA00023027"/>
    </source>
</evidence>
<evidence type="ECO:0000313" key="8">
    <source>
        <dbReference type="EMBL" id="TMI84981.1"/>
    </source>
</evidence>
<evidence type="ECO:0000256" key="1">
    <source>
        <dbReference type="ARBA" id="ARBA00001947"/>
    </source>
</evidence>
<dbReference type="InterPro" id="IPR036291">
    <property type="entry name" value="NAD(P)-bd_dom_sf"/>
</dbReference>
<comment type="similarity">
    <text evidence="6">Belongs to the zinc-containing alcohol dehydrogenase family.</text>
</comment>
<dbReference type="PANTHER" id="PTHR43880">
    <property type="entry name" value="ALCOHOL DEHYDROGENASE"/>
    <property type="match status" value="1"/>
</dbReference>
<dbReference type="FunFam" id="3.40.50.720:FF:000003">
    <property type="entry name" value="S-(hydroxymethyl)glutathione dehydrogenase"/>
    <property type="match status" value="1"/>
</dbReference>
<keyword evidence="3 6" id="KW-0862">Zinc</keyword>
<dbReference type="InterPro" id="IPR011032">
    <property type="entry name" value="GroES-like_sf"/>
</dbReference>
<dbReference type="PROSITE" id="PS00059">
    <property type="entry name" value="ADH_ZINC"/>
    <property type="match status" value="1"/>
</dbReference>
<sequence length="366" mass="38895">MRAAILYEVGKPLAVETVELEGPRPGEVEVRIVATGVCHSDLHYIKGDLAFPLPVVLGHEAAGVVEAVGDGVGSVRPGDHVVLLFAPSCGRCRYCDAGRPHLCEMRYRVRGKMPDGTTRLRWRGQELHHFTCVASWAERAVVPESGVLRISEEVPLTVAALLGCAVTTGVGAVVNTARVPPGASVAVFGTGGVGLNVVQGASIAGAAMIIAVDLLDHRLEAARRFGATHTVNAREEDPVRVIQSLTRGGADYAFEVIGRAPVVRQAVECLARGGVAVAVGLPAAKAEYTVGGPAFVLNEKTLRACFYGSARLRADIPRLLELYYGKRLLLDELVTATYPLDRVNEAVAALDRGDGLRGLLVMERTR</sequence>
<feature type="domain" description="Enoyl reductase (ER)" evidence="7">
    <location>
        <begin position="10"/>
        <end position="362"/>
    </location>
</feature>